<evidence type="ECO:0000259" key="1">
    <source>
        <dbReference type="PROSITE" id="PS50994"/>
    </source>
</evidence>
<dbReference type="PANTHER" id="PTHR46889:SF4">
    <property type="entry name" value="TRANSPOSASE INSO FOR INSERTION SEQUENCE ELEMENT IS911B-RELATED"/>
    <property type="match status" value="1"/>
</dbReference>
<dbReference type="GO" id="GO:0015074">
    <property type="term" value="P:DNA integration"/>
    <property type="evidence" value="ECO:0007669"/>
    <property type="project" value="InterPro"/>
</dbReference>
<dbReference type="Gene3D" id="3.30.420.10">
    <property type="entry name" value="Ribonuclease H-like superfamily/Ribonuclease H"/>
    <property type="match status" value="1"/>
</dbReference>
<proteinExistence type="predicted"/>
<dbReference type="Proteomes" id="UP000287502">
    <property type="component" value="Chromosome"/>
</dbReference>
<gene>
    <name evidence="2" type="ORF">EP073_04475</name>
</gene>
<dbReference type="OrthoDB" id="9803878at2"/>
<dbReference type="KEGG" id="gtl:EP073_04475"/>
<keyword evidence="3" id="KW-1185">Reference proteome</keyword>
<evidence type="ECO:0000313" key="3">
    <source>
        <dbReference type="Proteomes" id="UP000287502"/>
    </source>
</evidence>
<organism evidence="2 3">
    <name type="scientific">Geovibrio thiophilus</name>
    <dbReference type="NCBI Taxonomy" id="139438"/>
    <lineage>
        <taxon>Bacteria</taxon>
        <taxon>Pseudomonadati</taxon>
        <taxon>Deferribacterota</taxon>
        <taxon>Deferribacteres</taxon>
        <taxon>Deferribacterales</taxon>
        <taxon>Geovibrionaceae</taxon>
        <taxon>Geovibrio</taxon>
    </lineage>
</organism>
<dbReference type="Pfam" id="PF13551">
    <property type="entry name" value="HTH_29"/>
    <property type="match status" value="1"/>
</dbReference>
<dbReference type="InterPro" id="IPR009057">
    <property type="entry name" value="Homeodomain-like_sf"/>
</dbReference>
<dbReference type="SUPFAM" id="SSF46689">
    <property type="entry name" value="Homeodomain-like"/>
    <property type="match status" value="1"/>
</dbReference>
<dbReference type="InterPro" id="IPR050900">
    <property type="entry name" value="Transposase_IS3/IS150/IS904"/>
</dbReference>
<dbReference type="GO" id="GO:0003676">
    <property type="term" value="F:nucleic acid binding"/>
    <property type="evidence" value="ECO:0007669"/>
    <property type="project" value="InterPro"/>
</dbReference>
<evidence type="ECO:0000313" key="2">
    <source>
        <dbReference type="EMBL" id="QAR32689.1"/>
    </source>
</evidence>
<dbReference type="InterPro" id="IPR047656">
    <property type="entry name" value="IS481-like_transpos"/>
</dbReference>
<dbReference type="RefSeq" id="WP_128465976.1">
    <property type="nucleotide sequence ID" value="NZ_CP035108.1"/>
</dbReference>
<accession>A0A410JX67</accession>
<dbReference type="InterPro" id="IPR001584">
    <property type="entry name" value="Integrase_cat-core"/>
</dbReference>
<dbReference type="SUPFAM" id="SSF53098">
    <property type="entry name" value="Ribonuclease H-like"/>
    <property type="match status" value="1"/>
</dbReference>
<dbReference type="Pfam" id="PF13683">
    <property type="entry name" value="rve_3"/>
    <property type="match status" value="1"/>
</dbReference>
<name>A0A410JX67_9BACT</name>
<dbReference type="InterPro" id="IPR036397">
    <property type="entry name" value="RNaseH_sf"/>
</dbReference>
<dbReference type="NCBIfam" id="NF033577">
    <property type="entry name" value="transpos_IS481"/>
    <property type="match status" value="1"/>
</dbReference>
<reference evidence="2 3" key="1">
    <citation type="submission" date="2019-01" db="EMBL/GenBank/DDBJ databases">
        <title>Geovibrio thiophilus DSM 11263, complete genome.</title>
        <authorList>
            <person name="Spring S."/>
            <person name="Bunk B."/>
            <person name="Sproer C."/>
        </authorList>
    </citation>
    <scope>NUCLEOTIDE SEQUENCE [LARGE SCALE GENOMIC DNA]</scope>
    <source>
        <strain evidence="2 3">DSM 11263</strain>
    </source>
</reference>
<protein>
    <submittedName>
        <fullName evidence="2">IS481 family transposase</fullName>
    </submittedName>
</protein>
<dbReference type="PANTHER" id="PTHR46889">
    <property type="entry name" value="TRANSPOSASE INSF FOR INSERTION SEQUENCE IS3B-RELATED"/>
    <property type="match status" value="1"/>
</dbReference>
<dbReference type="InterPro" id="IPR012337">
    <property type="entry name" value="RNaseH-like_sf"/>
</dbReference>
<feature type="domain" description="Integrase catalytic" evidence="1">
    <location>
        <begin position="157"/>
        <end position="334"/>
    </location>
</feature>
<dbReference type="EMBL" id="CP035108">
    <property type="protein sequence ID" value="QAR32689.1"/>
    <property type="molecule type" value="Genomic_DNA"/>
</dbReference>
<dbReference type="AlphaFoldDB" id="A0A410JX67"/>
<dbReference type="PROSITE" id="PS50994">
    <property type="entry name" value="INTEGRASE"/>
    <property type="match status" value="1"/>
</dbReference>
<sequence>MTHQEKLIRNKLGLLELGSYLKNVSEACRVMGYSRDTFYRVKNAYDNGGVDALVEQTRRKPNTKNRVPEEVEATVLEFTLEEPSYGQKRASDELRKRGTFISAGGIRCVWLRHGLETFNKRLHALEEHVAKTGAVLTEKQLETLERAKEEKIAWGEIETEHVGYLGAQDTFYVGTMKGVGRIYQQTFIDTYSAVGFAKLYNTKQPINSADMLNDRVIPFFESYGVPLLRVLTDRGTEYCGKADAHDFQLFLALNDIEHTKTKAKSPQTNGICERFNKTILDEFYKVAFRKKIYHSIEELQIDLDEWLHKYNYDRTHQGKRCQGRTPMETFTENLSLAKEKILGMNREELTLIS</sequence>